<sequence length="272" mass="29510">MAIEERSERSPLLPTQQAHGTGAINTSAGAFGVSPEQLTAMLDPKDVEKLSRLGGADQVCKHLLVDPAVGLRQREQVDTDGTRSTEPFQARRSVFGRNELPEAETTTFLQLLFEAYNDRTLILLTIASVVSLLVGIYDDTLGSHKDDDVKVGWVEGAAIFLAVLVVCFTNAINDYQKEKQFRKLNAKKEDRTVKALRDGNEVEIGVQEINVGDILLIEPGDIVPVDGVYLSGHRMKCDESSATGESDAIKKGTADEGLDPFILSGAKVLEGV</sequence>
<organism evidence="1 2">
    <name type="scientific">Linderina macrospora</name>
    <dbReference type="NCBI Taxonomy" id="4868"/>
    <lineage>
        <taxon>Eukaryota</taxon>
        <taxon>Fungi</taxon>
        <taxon>Fungi incertae sedis</taxon>
        <taxon>Zoopagomycota</taxon>
        <taxon>Kickxellomycotina</taxon>
        <taxon>Kickxellomycetes</taxon>
        <taxon>Kickxellales</taxon>
        <taxon>Kickxellaceae</taxon>
        <taxon>Linderina</taxon>
    </lineage>
</organism>
<feature type="non-terminal residue" evidence="1">
    <location>
        <position position="272"/>
    </location>
</feature>
<evidence type="ECO:0000313" key="2">
    <source>
        <dbReference type="Proteomes" id="UP001150603"/>
    </source>
</evidence>
<reference evidence="1" key="1">
    <citation type="submission" date="2022-07" db="EMBL/GenBank/DDBJ databases">
        <title>Phylogenomic reconstructions and comparative analyses of Kickxellomycotina fungi.</title>
        <authorList>
            <person name="Reynolds N.K."/>
            <person name="Stajich J.E."/>
            <person name="Barry K."/>
            <person name="Grigoriev I.V."/>
            <person name="Crous P."/>
            <person name="Smith M.E."/>
        </authorList>
    </citation>
    <scope>NUCLEOTIDE SEQUENCE</scope>
    <source>
        <strain evidence="1">NRRL 5244</strain>
    </source>
</reference>
<dbReference type="Proteomes" id="UP001150603">
    <property type="component" value="Unassembled WGS sequence"/>
</dbReference>
<evidence type="ECO:0000313" key="1">
    <source>
        <dbReference type="EMBL" id="KAJ1931558.1"/>
    </source>
</evidence>
<name>A0ACC1IZE6_9FUNG</name>
<gene>
    <name evidence="1" type="primary">PMC1_3</name>
    <name evidence="1" type="ORF">FBU59_006667</name>
</gene>
<protein>
    <submittedName>
        <fullName evidence="1">Plasma membrane calcium</fullName>
    </submittedName>
</protein>
<proteinExistence type="predicted"/>
<dbReference type="EMBL" id="JANBPW010005947">
    <property type="protein sequence ID" value="KAJ1931558.1"/>
    <property type="molecule type" value="Genomic_DNA"/>
</dbReference>
<keyword evidence="2" id="KW-1185">Reference proteome</keyword>
<comment type="caution">
    <text evidence="1">The sequence shown here is derived from an EMBL/GenBank/DDBJ whole genome shotgun (WGS) entry which is preliminary data.</text>
</comment>
<accession>A0ACC1IZE6</accession>